<reference evidence="2 3" key="1">
    <citation type="journal article" date="2016" name="Nat. Commun.">
        <title>Thousands of microbial genomes shed light on interconnected biogeochemical processes in an aquifer system.</title>
        <authorList>
            <person name="Anantharaman K."/>
            <person name="Brown C.T."/>
            <person name="Hug L.A."/>
            <person name="Sharon I."/>
            <person name="Castelle C.J."/>
            <person name="Probst A.J."/>
            <person name="Thomas B.C."/>
            <person name="Singh A."/>
            <person name="Wilkins M.J."/>
            <person name="Karaoz U."/>
            <person name="Brodie E.L."/>
            <person name="Williams K.H."/>
            <person name="Hubbard S.S."/>
            <person name="Banfield J.F."/>
        </authorList>
    </citation>
    <scope>NUCLEOTIDE SEQUENCE [LARGE SCALE GENOMIC DNA]</scope>
</reference>
<dbReference type="InterPro" id="IPR003346">
    <property type="entry name" value="Transposase_20"/>
</dbReference>
<dbReference type="GO" id="GO:0004803">
    <property type="term" value="F:transposase activity"/>
    <property type="evidence" value="ECO:0007669"/>
    <property type="project" value="InterPro"/>
</dbReference>
<dbReference type="Proteomes" id="UP000178432">
    <property type="component" value="Unassembled WGS sequence"/>
</dbReference>
<name>A0A1G1Y0H9_9BACT</name>
<accession>A0A1G1Y0H9</accession>
<evidence type="ECO:0000313" key="3">
    <source>
        <dbReference type="Proteomes" id="UP000178432"/>
    </source>
</evidence>
<feature type="domain" description="Transposase IS116/IS110/IS902 C-terminal" evidence="1">
    <location>
        <begin position="284"/>
        <end position="358"/>
    </location>
</feature>
<dbReference type="GO" id="GO:0003677">
    <property type="term" value="F:DNA binding"/>
    <property type="evidence" value="ECO:0007669"/>
    <property type="project" value="InterPro"/>
</dbReference>
<organism evidence="2 3">
    <name type="scientific">Candidatus Buchananbacteria bacterium RIFCSPHIGHO2_01_FULL_46_12</name>
    <dbReference type="NCBI Taxonomy" id="1797536"/>
    <lineage>
        <taxon>Bacteria</taxon>
        <taxon>Candidatus Buchananiibacteriota</taxon>
    </lineage>
</organism>
<dbReference type="EMBL" id="MHIF01000072">
    <property type="protein sequence ID" value="OGY45798.1"/>
    <property type="molecule type" value="Genomic_DNA"/>
</dbReference>
<dbReference type="Pfam" id="PF02371">
    <property type="entry name" value="Transposase_20"/>
    <property type="match status" value="1"/>
</dbReference>
<evidence type="ECO:0000313" key="2">
    <source>
        <dbReference type="EMBL" id="OGY45798.1"/>
    </source>
</evidence>
<evidence type="ECO:0000259" key="1">
    <source>
        <dbReference type="Pfam" id="PF02371"/>
    </source>
</evidence>
<dbReference type="AlphaFoldDB" id="A0A1G1Y0H9"/>
<protein>
    <recommendedName>
        <fullName evidence="1">Transposase IS116/IS110/IS902 C-terminal domain-containing protein</fullName>
    </recommendedName>
</protein>
<gene>
    <name evidence="2" type="ORF">A2663_01545</name>
</gene>
<comment type="caution">
    <text evidence="2">The sequence shown here is derived from an EMBL/GenBank/DDBJ whole genome shotgun (WGS) entry which is preliminary data.</text>
</comment>
<proteinExistence type="predicted"/>
<dbReference type="GO" id="GO:0006313">
    <property type="term" value="P:DNA transposition"/>
    <property type="evidence" value="ECO:0007669"/>
    <property type="project" value="InterPro"/>
</dbReference>
<sequence length="451" mass="51095">MKKAREESRIIGIAHRVKKTADNEARPTLVCILDRGKQKICQLETETDELDFLLGRFPVKFRDVEPSEDLSAFRPHQVKWKPVNLKAEGAEEKLAQTPDSQKRQAGKKWFMAAKAPVEFDGLKSGDTVSMCLGAGNYFVYALARHGQDIGARVFRVAPKRLKENRLDDNKDNDHVLLAELYAGQPLIFQPALPPDLSLIAISNKYATRMDAQKDRIAHEQRLWQRVRDGVFLNPEGEYPEGTIEDMIVDAKANSRALGLLQEIEDECNADLEKEVSRHPLYQRVFKGIIGFGIRIAAPVIAFVGRIDRFSKASSFKQFCAVAPNSAGEFQRQRRGEVMAGRPDIRQALWLFAEQANRRPDSEWGQVLLAEKARLRAKHPEAVIVERPDPKKPGKTKKVKLYTDGHIHNMARWHMLGKFCEQLFKDWNEFQEEQDRAEIGGENSSDSVSAAA</sequence>